<sequence length="655" mass="71688">MKLKRGTSLLLSLVLALGLTANINQIAVADSNGQAESTTSIRYVIDRDTYLLSDGSVWSYDVTNGPTHEQFNLTGITSVYNSSSYYGWTEDGQVVGWSRAVGQLEKLPQYKGVAVVVGDVLFLKKDGTVYQGDKRIENMTGIQSLHAYKNSFAALSTSGEVWYNAGYQGKSRKVGTVQGADSLKINSSFAAVLQNTGKVILLDMQTDDQPREITQNVASMIWDGDTQSLLIVKKDGTVWRYDRGTDRARTYKASQLSGLSDVVQIVYSPTELFVQQSNGSWFGYNQGTLTPLTIPSMTSISLQVSQSDAAIGDLVKLNVEESYSNGYKLTRLPMAGEVLVDQPQVAELQGTDTLKVKGIGNAKISLRVGSFTADAQLNVTSQEHLTGALLIDGKMYLPIQSVFKILGGTVNVASNGMFTIQLGEKTIVLQKDSASVVINGESKSLQGKTQLVKGATVIPATLLINELGVAVTWNTELKQAELMVDGSKVVIESAETAKIIKAADLGNLSRLIGKSYWVNYGGEVERFSKVTISDILVEKDKVGVKSYSVVFRTPKGKTYTENYGVGAFRVTDQLTNPNWFFTYDPYKKYKWSQSVWNNIKAGKVDYGMTPTQVELSWGNPRARSKEGNVEVWIYGDSKKIYDVITFKNGKVVGYT</sequence>
<dbReference type="Gene3D" id="3.30.457.10">
    <property type="entry name" value="Copper amine oxidase-like, N-terminal domain"/>
    <property type="match status" value="1"/>
</dbReference>
<feature type="domain" description="Copper amine oxidase-like N-terminal" evidence="2">
    <location>
        <begin position="388"/>
        <end position="478"/>
    </location>
</feature>
<dbReference type="RefSeq" id="WP_188537527.1">
    <property type="nucleotide sequence ID" value="NZ_BMFT01000001.1"/>
</dbReference>
<evidence type="ECO:0000256" key="1">
    <source>
        <dbReference type="SAM" id="SignalP"/>
    </source>
</evidence>
<dbReference type="Pfam" id="PF07833">
    <property type="entry name" value="Cu_amine_oxidN1"/>
    <property type="match status" value="1"/>
</dbReference>
<feature type="signal peptide" evidence="1">
    <location>
        <begin position="1"/>
        <end position="26"/>
    </location>
</feature>
<dbReference type="SUPFAM" id="SSF101898">
    <property type="entry name" value="NHL repeat"/>
    <property type="match status" value="1"/>
</dbReference>
<evidence type="ECO:0000259" key="2">
    <source>
        <dbReference type="Pfam" id="PF07833"/>
    </source>
</evidence>
<dbReference type="InterPro" id="IPR036582">
    <property type="entry name" value="Mao_N_sf"/>
</dbReference>
<comment type="caution">
    <text evidence="3">The sequence shown here is derived from an EMBL/GenBank/DDBJ whole genome shotgun (WGS) entry which is preliminary data.</text>
</comment>
<feature type="chain" id="PRO_5045951797" description="Copper amine oxidase-like N-terminal domain-containing protein" evidence="1">
    <location>
        <begin position="27"/>
        <end position="655"/>
    </location>
</feature>
<evidence type="ECO:0000313" key="3">
    <source>
        <dbReference type="EMBL" id="GGH19529.1"/>
    </source>
</evidence>
<dbReference type="InterPro" id="IPR012854">
    <property type="entry name" value="Cu_amine_oxidase-like_N"/>
</dbReference>
<gene>
    <name evidence="3" type="ORF">GCM10008013_16270</name>
</gene>
<keyword evidence="4" id="KW-1185">Reference proteome</keyword>
<dbReference type="SUPFAM" id="SSF55383">
    <property type="entry name" value="Copper amine oxidase, domain N"/>
    <property type="match status" value="1"/>
</dbReference>
<evidence type="ECO:0000313" key="4">
    <source>
        <dbReference type="Proteomes" id="UP000659344"/>
    </source>
</evidence>
<organism evidence="3 4">
    <name type="scientific">Paenibacillus segetis</name>
    <dbReference type="NCBI Taxonomy" id="1325360"/>
    <lineage>
        <taxon>Bacteria</taxon>
        <taxon>Bacillati</taxon>
        <taxon>Bacillota</taxon>
        <taxon>Bacilli</taxon>
        <taxon>Bacillales</taxon>
        <taxon>Paenibacillaceae</taxon>
        <taxon>Paenibacillus</taxon>
    </lineage>
</organism>
<reference evidence="4" key="1">
    <citation type="journal article" date="2019" name="Int. J. Syst. Evol. Microbiol.">
        <title>The Global Catalogue of Microorganisms (GCM) 10K type strain sequencing project: providing services to taxonomists for standard genome sequencing and annotation.</title>
        <authorList>
            <consortium name="The Broad Institute Genomics Platform"/>
            <consortium name="The Broad Institute Genome Sequencing Center for Infectious Disease"/>
            <person name="Wu L."/>
            <person name="Ma J."/>
        </authorList>
    </citation>
    <scope>NUCLEOTIDE SEQUENCE [LARGE SCALE GENOMIC DNA]</scope>
    <source>
        <strain evidence="4">CGMCC 1.12769</strain>
    </source>
</reference>
<dbReference type="EMBL" id="BMFT01000001">
    <property type="protein sequence ID" value="GGH19529.1"/>
    <property type="molecule type" value="Genomic_DNA"/>
</dbReference>
<name>A0ABQ1YBP3_9BACL</name>
<accession>A0ABQ1YBP3</accession>
<protein>
    <recommendedName>
        <fullName evidence="2">Copper amine oxidase-like N-terminal domain-containing protein</fullName>
    </recommendedName>
</protein>
<proteinExistence type="predicted"/>
<dbReference type="Proteomes" id="UP000659344">
    <property type="component" value="Unassembled WGS sequence"/>
</dbReference>
<keyword evidence="1" id="KW-0732">Signal</keyword>